<gene>
    <name evidence="2" type="ORF">Z520_11484</name>
</gene>
<dbReference type="GeneID" id="27717230"/>
<protein>
    <submittedName>
        <fullName evidence="2">Uncharacterized protein</fullName>
    </submittedName>
</protein>
<proteinExistence type="predicted"/>
<keyword evidence="3" id="KW-1185">Reference proteome</keyword>
<sequence length="102" mass="10827">MDDALGGIGGWSSSTGWNDAEFPKDITPEIIGSSRSTKVRIGIAGDHKTRMGNGQRTPVSSYLKAAMDLDYLFNPLRPEGAGQVRSPGQMTLPTTYAATKPG</sequence>
<dbReference type="RefSeq" id="XP_016626944.1">
    <property type="nucleotide sequence ID" value="XM_016781973.1"/>
</dbReference>
<feature type="compositionally biased region" description="Gly residues" evidence="1">
    <location>
        <begin position="1"/>
        <end position="10"/>
    </location>
</feature>
<dbReference type="EMBL" id="KN848100">
    <property type="protein sequence ID" value="KIX92821.1"/>
    <property type="molecule type" value="Genomic_DNA"/>
</dbReference>
<dbReference type="AlphaFoldDB" id="A0A0D2I6H9"/>
<feature type="region of interest" description="Disordered" evidence="1">
    <location>
        <begin position="1"/>
        <end position="24"/>
    </location>
</feature>
<feature type="compositionally biased region" description="Polar residues" evidence="1">
    <location>
        <begin position="86"/>
        <end position="102"/>
    </location>
</feature>
<feature type="region of interest" description="Disordered" evidence="1">
    <location>
        <begin position="80"/>
        <end position="102"/>
    </location>
</feature>
<reference evidence="2 3" key="1">
    <citation type="submission" date="2015-01" db="EMBL/GenBank/DDBJ databases">
        <title>The Genome Sequence of Fonsecaea multimorphosa CBS 102226.</title>
        <authorList>
            <consortium name="The Broad Institute Genomics Platform"/>
            <person name="Cuomo C."/>
            <person name="de Hoog S."/>
            <person name="Gorbushina A."/>
            <person name="Stielow B."/>
            <person name="Teixiera M."/>
            <person name="Abouelleil A."/>
            <person name="Chapman S.B."/>
            <person name="Priest M."/>
            <person name="Young S.K."/>
            <person name="Wortman J."/>
            <person name="Nusbaum C."/>
            <person name="Birren B."/>
        </authorList>
    </citation>
    <scope>NUCLEOTIDE SEQUENCE [LARGE SCALE GENOMIC DNA]</scope>
    <source>
        <strain evidence="2 3">CBS 102226</strain>
    </source>
</reference>
<accession>A0A0D2I6H9</accession>
<dbReference type="Proteomes" id="UP000053411">
    <property type="component" value="Unassembled WGS sequence"/>
</dbReference>
<organism evidence="2 3">
    <name type="scientific">Fonsecaea multimorphosa CBS 102226</name>
    <dbReference type="NCBI Taxonomy" id="1442371"/>
    <lineage>
        <taxon>Eukaryota</taxon>
        <taxon>Fungi</taxon>
        <taxon>Dikarya</taxon>
        <taxon>Ascomycota</taxon>
        <taxon>Pezizomycotina</taxon>
        <taxon>Eurotiomycetes</taxon>
        <taxon>Chaetothyriomycetidae</taxon>
        <taxon>Chaetothyriales</taxon>
        <taxon>Herpotrichiellaceae</taxon>
        <taxon>Fonsecaea</taxon>
    </lineage>
</organism>
<dbReference type="VEuPathDB" id="FungiDB:Z520_11484"/>
<evidence type="ECO:0000256" key="1">
    <source>
        <dbReference type="SAM" id="MobiDB-lite"/>
    </source>
</evidence>
<evidence type="ECO:0000313" key="3">
    <source>
        <dbReference type="Proteomes" id="UP000053411"/>
    </source>
</evidence>
<evidence type="ECO:0000313" key="2">
    <source>
        <dbReference type="EMBL" id="KIX92821.1"/>
    </source>
</evidence>
<name>A0A0D2I6H9_9EURO</name>